<reference evidence="1" key="1">
    <citation type="submission" date="2007-11" db="EMBL/GenBank/DDBJ databases">
        <authorList>
            <person name="Fulton L."/>
            <person name="Clifton S."/>
            <person name="Fulton B."/>
            <person name="Xu J."/>
            <person name="Minx P."/>
            <person name="Pepin K.H."/>
            <person name="Johnson M."/>
            <person name="Thiruvilangam P."/>
            <person name="Bhonagiri V."/>
            <person name="Nash W.E."/>
            <person name="Mardis E.R."/>
            <person name="Wilson R.K."/>
        </authorList>
    </citation>
    <scope>NUCLEOTIDE SEQUENCE [LARGE SCALE GENOMIC DNA]</scope>
    <source>
        <strain evidence="1">DSM 17241</strain>
    </source>
</reference>
<evidence type="ECO:0000313" key="1">
    <source>
        <dbReference type="EMBL" id="EDS11097.1"/>
    </source>
</evidence>
<gene>
    <name evidence="1" type="ORF">ANACOL_02280</name>
</gene>
<dbReference type="Proteomes" id="UP000003803">
    <property type="component" value="Unassembled WGS sequence"/>
</dbReference>
<accession>B0PBX2</accession>
<dbReference type="HOGENOM" id="CLU_3113910_0_0_9"/>
<evidence type="ECO:0000313" key="2">
    <source>
        <dbReference type="Proteomes" id="UP000003803"/>
    </source>
</evidence>
<proteinExistence type="predicted"/>
<protein>
    <submittedName>
        <fullName evidence="1">Uncharacterized protein</fullName>
    </submittedName>
</protein>
<reference evidence="1" key="2">
    <citation type="submission" date="2013-09" db="EMBL/GenBank/DDBJ databases">
        <title>Draft genome sequence of Anaerotruncus colihominis(DSM 17241).</title>
        <authorList>
            <person name="Sudarsanam P."/>
            <person name="Ley R."/>
            <person name="Guruge J."/>
            <person name="Turnbaugh P.J."/>
            <person name="Mahowald M."/>
            <person name="Liep D."/>
            <person name="Gordon J."/>
        </authorList>
    </citation>
    <scope>NUCLEOTIDE SEQUENCE</scope>
    <source>
        <strain evidence="1">DSM 17241</strain>
    </source>
</reference>
<name>B0PBX2_9FIRM</name>
<keyword evidence="2" id="KW-1185">Reference proteome</keyword>
<organism evidence="1 2">
    <name type="scientific">Anaerotruncus colihominis DSM 17241</name>
    <dbReference type="NCBI Taxonomy" id="445972"/>
    <lineage>
        <taxon>Bacteria</taxon>
        <taxon>Bacillati</taxon>
        <taxon>Bacillota</taxon>
        <taxon>Clostridia</taxon>
        <taxon>Eubacteriales</taxon>
        <taxon>Oscillospiraceae</taxon>
        <taxon>Anaerotruncus</taxon>
    </lineage>
</organism>
<comment type="caution">
    <text evidence="1">The sequence shown here is derived from an EMBL/GenBank/DDBJ whole genome shotgun (WGS) entry which is preliminary data.</text>
</comment>
<dbReference type="EMBL" id="ABGD02000018">
    <property type="protein sequence ID" value="EDS11097.1"/>
    <property type="molecule type" value="Genomic_DNA"/>
</dbReference>
<sequence length="50" mass="5951">MLKLHVILSLKQHFFAKNNLLIAQLRKPLFTFHFNCCKINTKNMLIPKKI</sequence>
<dbReference type="AlphaFoldDB" id="B0PBX2"/>